<keyword evidence="4 6" id="KW-1133">Transmembrane helix</keyword>
<dbReference type="FunFam" id="1.20.1250.20:FF:000013">
    <property type="entry name" value="MFS general substrate transporter"/>
    <property type="match status" value="1"/>
</dbReference>
<evidence type="ECO:0000256" key="5">
    <source>
        <dbReference type="ARBA" id="ARBA00023136"/>
    </source>
</evidence>
<dbReference type="InterPro" id="IPR011701">
    <property type="entry name" value="MFS"/>
</dbReference>
<protein>
    <submittedName>
        <fullName evidence="7">Tna1p</fullName>
    </submittedName>
</protein>
<dbReference type="Pfam" id="PF07690">
    <property type="entry name" value="MFS_1"/>
    <property type="match status" value="1"/>
</dbReference>
<evidence type="ECO:0000256" key="1">
    <source>
        <dbReference type="ARBA" id="ARBA00004141"/>
    </source>
</evidence>
<feature type="transmembrane region" description="Helical" evidence="6">
    <location>
        <begin position="286"/>
        <end position="306"/>
    </location>
</feature>
<evidence type="ECO:0000256" key="2">
    <source>
        <dbReference type="ARBA" id="ARBA00022448"/>
    </source>
</evidence>
<dbReference type="FunFam" id="1.20.1250.20:FF:000018">
    <property type="entry name" value="MFS transporter permease"/>
    <property type="match status" value="1"/>
</dbReference>
<dbReference type="GO" id="GO:0016020">
    <property type="term" value="C:membrane"/>
    <property type="evidence" value="ECO:0007669"/>
    <property type="project" value="UniProtKB-SubCell"/>
</dbReference>
<proteinExistence type="predicted"/>
<dbReference type="PANTHER" id="PTHR43791">
    <property type="entry name" value="PERMEASE-RELATED"/>
    <property type="match status" value="1"/>
</dbReference>
<feature type="transmembrane region" description="Helical" evidence="6">
    <location>
        <begin position="97"/>
        <end position="117"/>
    </location>
</feature>
<feature type="transmembrane region" description="Helical" evidence="6">
    <location>
        <begin position="409"/>
        <end position="430"/>
    </location>
</feature>
<dbReference type="EMBL" id="CP014501">
    <property type="protein sequence ID" value="ANB11942.1"/>
    <property type="molecule type" value="Genomic_DNA"/>
</dbReference>
<evidence type="ECO:0000313" key="8">
    <source>
        <dbReference type="Proteomes" id="UP000189580"/>
    </source>
</evidence>
<keyword evidence="2" id="KW-0813">Transport</keyword>
<dbReference type="RefSeq" id="XP_018734419.1">
    <property type="nucleotide sequence ID" value="XM_018878588.1"/>
</dbReference>
<sequence>MVKQETSVVDIEQPQELELATTNVSHEKKGISVEVQEALDYEYTPEEEKRVVRKFDMNILIYLFFLYMLSFLDRGNIGNANTAGMSKDLNMSDSQYQWLLTIFYIFYICFEFMILCYKIFPPRLYVPTIVIGWGITSTCCAAAQKWEHLMGLRALLGIFEASFGPGAILYISFFYYRHEVAAKNAIFLSSAPLATTFSGALAYGITKHNLAIASWRVLFLVEGLPTIVVGAIGYYAIPNGPTTCRFLTEHEKRIAGARMAKQTGRVNMEKTLHFKEMLRAAIDIKVWIPMIMYFSINVPFSSLPVFTPAIIEGMGFTSVNSQGLSALPYIYTFLTMLGAAYLSDRIKRRGIVIAFLALHGAAGYLILALSTTVGARYFALFLAAGGIFPCIALVLSWQSNNQGTESQRATGFVLLQTLGQSGPLVGTRLFPSTDAPLYHKGFWVSFGFCCLLFACACTLMTHLYFENKKLDARYGPIEESDEVEVTSDAYNAEGEFNPRFRYIM</sequence>
<name>A0A167CP40_9ASCO</name>
<feature type="transmembrane region" description="Helical" evidence="6">
    <location>
        <begin position="217"/>
        <end position="237"/>
    </location>
</feature>
<feature type="transmembrane region" description="Helical" evidence="6">
    <location>
        <begin position="377"/>
        <end position="397"/>
    </location>
</feature>
<organism evidence="7 8">
    <name type="scientific">Sugiyamaella lignohabitans</name>
    <dbReference type="NCBI Taxonomy" id="796027"/>
    <lineage>
        <taxon>Eukaryota</taxon>
        <taxon>Fungi</taxon>
        <taxon>Dikarya</taxon>
        <taxon>Ascomycota</taxon>
        <taxon>Saccharomycotina</taxon>
        <taxon>Dipodascomycetes</taxon>
        <taxon>Dipodascales</taxon>
        <taxon>Trichomonascaceae</taxon>
        <taxon>Sugiyamaella</taxon>
    </lineage>
</organism>
<dbReference type="PANTHER" id="PTHR43791:SF36">
    <property type="entry name" value="TRANSPORTER, PUTATIVE (AFU_ORTHOLOGUE AFUA_6G08340)-RELATED"/>
    <property type="match status" value="1"/>
</dbReference>
<dbReference type="GeneID" id="30033519"/>
<dbReference type="KEGG" id="slb:AWJ20_169"/>
<keyword evidence="3 6" id="KW-0812">Transmembrane</keyword>
<keyword evidence="8" id="KW-1185">Reference proteome</keyword>
<feature type="transmembrane region" description="Helical" evidence="6">
    <location>
        <begin position="442"/>
        <end position="465"/>
    </location>
</feature>
<evidence type="ECO:0000313" key="7">
    <source>
        <dbReference type="EMBL" id="ANB11942.1"/>
    </source>
</evidence>
<gene>
    <name evidence="7" type="primary">TNA1</name>
    <name evidence="7" type="ORF">AWJ20_169</name>
</gene>
<evidence type="ECO:0000256" key="4">
    <source>
        <dbReference type="ARBA" id="ARBA00022989"/>
    </source>
</evidence>
<dbReference type="OrthoDB" id="2985014at2759"/>
<accession>A0A167CP40</accession>
<keyword evidence="5 6" id="KW-0472">Membrane</keyword>
<dbReference type="AlphaFoldDB" id="A0A167CP40"/>
<reference evidence="7 8" key="1">
    <citation type="submission" date="2016-02" db="EMBL/GenBank/DDBJ databases">
        <title>Complete genome sequence and transcriptome regulation of the pentose utilising yeast Sugiyamaella lignohabitans.</title>
        <authorList>
            <person name="Bellasio M."/>
            <person name="Peymann A."/>
            <person name="Valli M."/>
            <person name="Sipitzky M."/>
            <person name="Graf A."/>
            <person name="Sauer M."/>
            <person name="Marx H."/>
            <person name="Mattanovich D."/>
        </authorList>
    </citation>
    <scope>NUCLEOTIDE SEQUENCE [LARGE SCALE GENOMIC DNA]</scope>
    <source>
        <strain evidence="7 8">CBS 10342</strain>
    </source>
</reference>
<dbReference type="GO" id="GO:0022857">
    <property type="term" value="F:transmembrane transporter activity"/>
    <property type="evidence" value="ECO:0007669"/>
    <property type="project" value="InterPro"/>
</dbReference>
<feature type="transmembrane region" description="Helical" evidence="6">
    <location>
        <begin position="185"/>
        <end position="205"/>
    </location>
</feature>
<dbReference type="Gene3D" id="1.20.1250.20">
    <property type="entry name" value="MFS general substrate transporter like domains"/>
    <property type="match status" value="2"/>
</dbReference>
<dbReference type="SUPFAM" id="SSF103473">
    <property type="entry name" value="MFS general substrate transporter"/>
    <property type="match status" value="1"/>
</dbReference>
<feature type="transmembrane region" description="Helical" evidence="6">
    <location>
        <begin position="150"/>
        <end position="173"/>
    </location>
</feature>
<dbReference type="InterPro" id="IPR036259">
    <property type="entry name" value="MFS_trans_sf"/>
</dbReference>
<feature type="transmembrane region" description="Helical" evidence="6">
    <location>
        <begin position="326"/>
        <end position="343"/>
    </location>
</feature>
<evidence type="ECO:0000256" key="6">
    <source>
        <dbReference type="SAM" id="Phobius"/>
    </source>
</evidence>
<feature type="transmembrane region" description="Helical" evidence="6">
    <location>
        <begin position="124"/>
        <end position="144"/>
    </location>
</feature>
<dbReference type="Proteomes" id="UP000189580">
    <property type="component" value="Chromosome a"/>
</dbReference>
<feature type="transmembrane region" description="Helical" evidence="6">
    <location>
        <begin position="350"/>
        <end position="371"/>
    </location>
</feature>
<comment type="subcellular location">
    <subcellularLocation>
        <location evidence="1">Membrane</location>
        <topology evidence="1">Multi-pass membrane protein</topology>
    </subcellularLocation>
</comment>
<evidence type="ECO:0000256" key="3">
    <source>
        <dbReference type="ARBA" id="ARBA00022692"/>
    </source>
</evidence>
<feature type="transmembrane region" description="Helical" evidence="6">
    <location>
        <begin position="59"/>
        <end position="77"/>
    </location>
</feature>